<comment type="cofactor">
    <cofactor evidence="14">
        <name>Zn(2+)</name>
        <dbReference type="ChEBI" id="CHEBI:29105"/>
    </cofactor>
    <text evidence="14">Binds 1 zinc ion per subunit.</text>
</comment>
<proteinExistence type="predicted"/>
<dbReference type="InterPro" id="IPR017050">
    <property type="entry name" value="Metallopeptidase_nem"/>
</dbReference>
<feature type="chain" id="PRO_5044515915" description="Zinc metalloproteinase" evidence="12 14">
    <location>
        <begin position="20"/>
        <end position="441"/>
    </location>
</feature>
<keyword evidence="10" id="KW-1015">Disulfide bond</keyword>
<dbReference type="GO" id="GO:0008270">
    <property type="term" value="F:zinc ion binding"/>
    <property type="evidence" value="ECO:0007669"/>
    <property type="project" value="UniProtKB-UniRule"/>
</dbReference>
<comment type="caution">
    <text evidence="13">Lacks conserved residue(s) required for the propagation of feature annotation.</text>
</comment>
<dbReference type="PROSITE" id="PS01180">
    <property type="entry name" value="CUB"/>
    <property type="match status" value="1"/>
</dbReference>
<evidence type="ECO:0000313" key="19">
    <source>
        <dbReference type="WBParaSite" id="HPBE_0001935901-mRNA-1"/>
    </source>
</evidence>
<keyword evidence="9 14" id="KW-0482">Metalloprotease</keyword>
<accession>A0A3P8AL05</accession>
<feature type="domain" description="CUB" evidence="15">
    <location>
        <begin position="360"/>
        <end position="441"/>
    </location>
</feature>
<evidence type="ECO:0000256" key="5">
    <source>
        <dbReference type="ARBA" id="ARBA00022723"/>
    </source>
</evidence>
<dbReference type="Pfam" id="PF01400">
    <property type="entry name" value="Astacin"/>
    <property type="match status" value="2"/>
</dbReference>
<dbReference type="PROSITE" id="PS00022">
    <property type="entry name" value="EGF_1"/>
    <property type="match status" value="1"/>
</dbReference>
<evidence type="ECO:0000256" key="10">
    <source>
        <dbReference type="ARBA" id="ARBA00023157"/>
    </source>
</evidence>
<protein>
    <recommendedName>
        <fullName evidence="12">Zinc metalloproteinase</fullName>
    </recommendedName>
</protein>
<dbReference type="InterPro" id="IPR001506">
    <property type="entry name" value="Peptidase_M12A"/>
</dbReference>
<evidence type="ECO:0000256" key="3">
    <source>
        <dbReference type="ARBA" id="ARBA00022536"/>
    </source>
</evidence>
<keyword evidence="5 14" id="KW-0479">Metal-binding</keyword>
<dbReference type="InterPro" id="IPR006026">
    <property type="entry name" value="Peptidase_Metallo"/>
</dbReference>
<sequence>MAGMLLVALFLALCAPVHTRGVYTELLRESSPFADVPSVDRYLTKLARLNEIQAKILGVRPSARDEIPFEDTPAKPDQLPYLFEGDILLTEGQMDSILMNTEDQLWGQNGNKRPKRSMTSNLYARWTVFPIPYFINTATGVSESAVLAGVARWTADTCITFKRQYSRTTTNGIEFFLGTGCYSMIGKVGGSQQISIGNGCTSLGTVTHEMGKSYRFLSQVTSGLNRLAASGHALGFYHEQSRYDRDSYVTIVSANIQNGYLSQFTKQSKSSMVDYGVGYDYGSVMHYDQFSFSQSSGQTIRTLDTNYQQTIGQREAPSFMDVKRINLAYCNALPCLNGGYTDPKNCAACRCPTGLGGTLCDRAAVNPSACGLGDLVAASTLQSISVSNAVTCSFVITAPAGRRVYYEVPKFIFSASNLCSYNFLEIKYVADIQRVGARYCT</sequence>
<dbReference type="GO" id="GO:0004222">
    <property type="term" value="F:metalloendopeptidase activity"/>
    <property type="evidence" value="ECO:0007669"/>
    <property type="project" value="UniProtKB-UniRule"/>
</dbReference>
<dbReference type="AlphaFoldDB" id="A0A3P8AL05"/>
<keyword evidence="7 14" id="KW-0378">Hydrolase</keyword>
<dbReference type="PRINTS" id="PR00480">
    <property type="entry name" value="ASTACIN"/>
</dbReference>
<dbReference type="InterPro" id="IPR000742">
    <property type="entry name" value="EGF"/>
</dbReference>
<reference evidence="19" key="2">
    <citation type="submission" date="2019-09" db="UniProtKB">
        <authorList>
            <consortium name="WormBaseParasite"/>
        </authorList>
    </citation>
    <scope>IDENTIFICATION</scope>
</reference>
<evidence type="ECO:0000256" key="9">
    <source>
        <dbReference type="ARBA" id="ARBA00023049"/>
    </source>
</evidence>
<evidence type="ECO:0000256" key="6">
    <source>
        <dbReference type="ARBA" id="ARBA00022729"/>
    </source>
</evidence>
<dbReference type="SUPFAM" id="SSF49854">
    <property type="entry name" value="Spermadhesin, CUB domain"/>
    <property type="match status" value="1"/>
</dbReference>
<evidence type="ECO:0000256" key="13">
    <source>
        <dbReference type="PROSITE-ProRule" id="PRU00059"/>
    </source>
</evidence>
<gene>
    <name evidence="17" type="ORF">HPBE_LOCUS19358</name>
</gene>
<keyword evidence="18" id="KW-1185">Reference proteome</keyword>
<comment type="subcellular location">
    <subcellularLocation>
        <location evidence="1 12">Secreted</location>
    </subcellularLocation>
</comment>
<dbReference type="CDD" id="cd04280">
    <property type="entry name" value="ZnMc_astacin_like"/>
    <property type="match status" value="1"/>
</dbReference>
<name>A0A3P8AL05_HELPZ</name>
<organism evidence="17">
    <name type="scientific">Heligmosomoides polygyrus</name>
    <name type="common">Parasitic roundworm</name>
    <dbReference type="NCBI Taxonomy" id="6339"/>
    <lineage>
        <taxon>Eukaryota</taxon>
        <taxon>Metazoa</taxon>
        <taxon>Ecdysozoa</taxon>
        <taxon>Nematoda</taxon>
        <taxon>Chromadorea</taxon>
        <taxon>Rhabditida</taxon>
        <taxon>Rhabditina</taxon>
        <taxon>Rhabditomorpha</taxon>
        <taxon>Strongyloidea</taxon>
        <taxon>Heligmosomidae</taxon>
        <taxon>Heligmosomoides</taxon>
    </lineage>
</organism>
<dbReference type="SMART" id="SM00235">
    <property type="entry name" value="ZnMc"/>
    <property type="match status" value="1"/>
</dbReference>
<dbReference type="PANTHER" id="PTHR10127">
    <property type="entry name" value="DISCOIDIN, CUB, EGF, LAMININ , AND ZINC METALLOPROTEASE DOMAIN CONTAINING"/>
    <property type="match status" value="1"/>
</dbReference>
<evidence type="ECO:0000259" key="16">
    <source>
        <dbReference type="PROSITE" id="PS51864"/>
    </source>
</evidence>
<dbReference type="GO" id="GO:0006508">
    <property type="term" value="P:proteolysis"/>
    <property type="evidence" value="ECO:0007669"/>
    <property type="project" value="UniProtKB-KW"/>
</dbReference>
<keyword evidence="8 14" id="KW-0862">Zinc</keyword>
<evidence type="ECO:0000256" key="1">
    <source>
        <dbReference type="ARBA" id="ARBA00004613"/>
    </source>
</evidence>
<reference evidence="17 18" key="1">
    <citation type="submission" date="2018-11" db="EMBL/GenBank/DDBJ databases">
        <authorList>
            <consortium name="Pathogen Informatics"/>
        </authorList>
    </citation>
    <scope>NUCLEOTIDE SEQUENCE [LARGE SCALE GENOMIC DNA]</scope>
</reference>
<evidence type="ECO:0000256" key="7">
    <source>
        <dbReference type="ARBA" id="ARBA00022801"/>
    </source>
</evidence>
<dbReference type="EMBL" id="UZAH01031309">
    <property type="protein sequence ID" value="VDP14877.1"/>
    <property type="molecule type" value="Genomic_DNA"/>
</dbReference>
<evidence type="ECO:0000256" key="14">
    <source>
        <dbReference type="RuleBase" id="RU361183"/>
    </source>
</evidence>
<evidence type="ECO:0000256" key="4">
    <source>
        <dbReference type="ARBA" id="ARBA00022670"/>
    </source>
</evidence>
<dbReference type="InterPro" id="IPR000859">
    <property type="entry name" value="CUB_dom"/>
</dbReference>
<evidence type="ECO:0000256" key="11">
    <source>
        <dbReference type="ARBA" id="ARBA00023180"/>
    </source>
</evidence>
<dbReference type="PANTHER" id="PTHR10127:SF877">
    <property type="entry name" value="ZINC METALLOPROTEINASE NAS-34"/>
    <property type="match status" value="1"/>
</dbReference>
<evidence type="ECO:0000313" key="17">
    <source>
        <dbReference type="EMBL" id="VDP14877.1"/>
    </source>
</evidence>
<keyword evidence="2 12" id="KW-0964">Secreted</keyword>
<dbReference type="Gene3D" id="3.40.390.10">
    <property type="entry name" value="Collagenase (Catalytic Domain)"/>
    <property type="match status" value="2"/>
</dbReference>
<dbReference type="PROSITE" id="PS51864">
    <property type="entry name" value="ASTACIN"/>
    <property type="match status" value="1"/>
</dbReference>
<dbReference type="PIRSF" id="PIRSF036365">
    <property type="entry name" value="Astacin_nematoda"/>
    <property type="match status" value="1"/>
</dbReference>
<dbReference type="InterPro" id="IPR035914">
    <property type="entry name" value="Sperma_CUB_dom_sf"/>
</dbReference>
<dbReference type="SUPFAM" id="SSF55486">
    <property type="entry name" value="Metalloproteases ('zincins'), catalytic domain"/>
    <property type="match status" value="1"/>
</dbReference>
<evidence type="ECO:0000256" key="2">
    <source>
        <dbReference type="ARBA" id="ARBA00022525"/>
    </source>
</evidence>
<evidence type="ECO:0000256" key="12">
    <source>
        <dbReference type="PIRNR" id="PIRNR036365"/>
    </source>
</evidence>
<dbReference type="InterPro" id="IPR034035">
    <property type="entry name" value="Astacin-like_dom"/>
</dbReference>
<dbReference type="WBParaSite" id="HPBE_0001935901-mRNA-1">
    <property type="protein sequence ID" value="HPBE_0001935901-mRNA-1"/>
    <property type="gene ID" value="HPBE_0001935901"/>
</dbReference>
<dbReference type="InterPro" id="IPR024079">
    <property type="entry name" value="MetalloPept_cat_dom_sf"/>
</dbReference>
<dbReference type="OrthoDB" id="5913174at2759"/>
<dbReference type="Proteomes" id="UP000050761">
    <property type="component" value="Unassembled WGS sequence"/>
</dbReference>
<keyword evidence="3" id="KW-0245">EGF-like domain</keyword>
<dbReference type="GO" id="GO:0005576">
    <property type="term" value="C:extracellular region"/>
    <property type="evidence" value="ECO:0007669"/>
    <property type="project" value="UniProtKB-SubCell"/>
</dbReference>
<evidence type="ECO:0000259" key="15">
    <source>
        <dbReference type="PROSITE" id="PS01180"/>
    </source>
</evidence>
<evidence type="ECO:0000256" key="8">
    <source>
        <dbReference type="ARBA" id="ARBA00022833"/>
    </source>
</evidence>
<evidence type="ECO:0000313" key="18">
    <source>
        <dbReference type="Proteomes" id="UP000050761"/>
    </source>
</evidence>
<feature type="signal peptide" evidence="12 14">
    <location>
        <begin position="1"/>
        <end position="19"/>
    </location>
</feature>
<keyword evidence="4 14" id="KW-0645">Protease</keyword>
<keyword evidence="6 12" id="KW-0732">Signal</keyword>
<dbReference type="GO" id="GO:0018996">
    <property type="term" value="P:molting cycle, collagen and cuticulin-based cuticle"/>
    <property type="evidence" value="ECO:0007669"/>
    <property type="project" value="InterPro"/>
</dbReference>
<keyword evidence="11" id="KW-0325">Glycoprotein</keyword>
<feature type="domain" description="Peptidase M12A" evidence="16">
    <location>
        <begin position="116"/>
        <end position="331"/>
    </location>
</feature>